<keyword evidence="2" id="KW-1185">Reference proteome</keyword>
<organism evidence="1 2">
    <name type="scientific">Lecanicillium saksenae</name>
    <dbReference type="NCBI Taxonomy" id="468837"/>
    <lineage>
        <taxon>Eukaryota</taxon>
        <taxon>Fungi</taxon>
        <taxon>Dikarya</taxon>
        <taxon>Ascomycota</taxon>
        <taxon>Pezizomycotina</taxon>
        <taxon>Sordariomycetes</taxon>
        <taxon>Hypocreomycetidae</taxon>
        <taxon>Hypocreales</taxon>
        <taxon>Cordycipitaceae</taxon>
        <taxon>Lecanicillium</taxon>
    </lineage>
</organism>
<dbReference type="Proteomes" id="UP001148737">
    <property type="component" value="Unassembled WGS sequence"/>
</dbReference>
<name>A0ACC1QDF1_9HYPO</name>
<comment type="caution">
    <text evidence="1">The sequence shown here is derived from an EMBL/GenBank/DDBJ whole genome shotgun (WGS) entry which is preliminary data.</text>
</comment>
<evidence type="ECO:0000313" key="2">
    <source>
        <dbReference type="Proteomes" id="UP001148737"/>
    </source>
</evidence>
<sequence>MAADADSIQSKIFCIVIHCPREEFTNEGARSFLEAQEQVMKFNSGNPIMAVSPQITQEFKTYSDPLQNQLEQLAEVPSNSPTLQDRYISASYEARGVFKNGACTFEKFTKSNDKHQSYLYHDFNARNDVPRRKQDSLFPFWAPTDFRIVGNPEQSLHNKVTKVFAHDKTYAYKDVRKVFNNVTNDEIKRYSRIRNAGFGPEVRVTKLAGMVVDGRRTGHPRFLGLALDDFGEMNRLDSPKSRVSNMSTAMRLKIGRQLCETLQALHERGIV</sequence>
<evidence type="ECO:0000313" key="1">
    <source>
        <dbReference type="EMBL" id="KAJ3473076.1"/>
    </source>
</evidence>
<gene>
    <name evidence="1" type="ORF">NLG97_g10531</name>
</gene>
<dbReference type="EMBL" id="JANAKD010002687">
    <property type="protein sequence ID" value="KAJ3473076.1"/>
    <property type="molecule type" value="Genomic_DNA"/>
</dbReference>
<protein>
    <submittedName>
        <fullName evidence="1">Uncharacterized protein</fullName>
    </submittedName>
</protein>
<accession>A0ACC1QDF1</accession>
<proteinExistence type="predicted"/>
<reference evidence="1" key="1">
    <citation type="submission" date="2022-07" db="EMBL/GenBank/DDBJ databases">
        <title>Genome Sequence of Lecanicillium saksenae.</title>
        <authorList>
            <person name="Buettner E."/>
        </authorList>
    </citation>
    <scope>NUCLEOTIDE SEQUENCE</scope>
    <source>
        <strain evidence="1">VT-O1</strain>
    </source>
</reference>